<name>A0A9Q0Q5J0_SALPP</name>
<dbReference type="AlphaFoldDB" id="A0A9Q0Q5J0"/>
<sequence>MVAFQERRYLLLTFLSVHHCGGATPAPPPIHNLISLTLPASLTSKQMFSGKNNESAMHIPFVYVDCVLFFLAKS</sequence>
<reference evidence="1" key="1">
    <citation type="submission" date="2022-11" db="EMBL/GenBank/DDBJ databases">
        <authorList>
            <person name="Hyden B.L."/>
            <person name="Feng K."/>
            <person name="Yates T."/>
            <person name="Jawdy S."/>
            <person name="Smart L.B."/>
            <person name="Muchero W."/>
        </authorList>
    </citation>
    <scope>NUCLEOTIDE SEQUENCE</scope>
    <source>
        <tissue evidence="1">Shoot tip</tissue>
    </source>
</reference>
<reference evidence="1" key="2">
    <citation type="journal article" date="2023" name="Int. J. Mol. Sci.">
        <title>De Novo Assembly and Annotation of 11 Diverse Shrub Willow (Salix) Genomes Reveals Novel Gene Organization in Sex-Linked Regions.</title>
        <authorList>
            <person name="Hyden B."/>
            <person name="Feng K."/>
            <person name="Yates T.B."/>
            <person name="Jawdy S."/>
            <person name="Cereghino C."/>
            <person name="Smart L.B."/>
            <person name="Muchero W."/>
        </authorList>
    </citation>
    <scope>NUCLEOTIDE SEQUENCE</scope>
    <source>
        <tissue evidence="1">Shoot tip</tissue>
    </source>
</reference>
<gene>
    <name evidence="1" type="ORF">OIU79_013365</name>
</gene>
<evidence type="ECO:0000313" key="1">
    <source>
        <dbReference type="EMBL" id="KAJ6700316.1"/>
    </source>
</evidence>
<keyword evidence="2" id="KW-1185">Reference proteome</keyword>
<organism evidence="1 2">
    <name type="scientific">Salix purpurea</name>
    <name type="common">Purple osier willow</name>
    <dbReference type="NCBI Taxonomy" id="77065"/>
    <lineage>
        <taxon>Eukaryota</taxon>
        <taxon>Viridiplantae</taxon>
        <taxon>Streptophyta</taxon>
        <taxon>Embryophyta</taxon>
        <taxon>Tracheophyta</taxon>
        <taxon>Spermatophyta</taxon>
        <taxon>Magnoliopsida</taxon>
        <taxon>eudicotyledons</taxon>
        <taxon>Gunneridae</taxon>
        <taxon>Pentapetalae</taxon>
        <taxon>rosids</taxon>
        <taxon>fabids</taxon>
        <taxon>Malpighiales</taxon>
        <taxon>Salicaceae</taxon>
        <taxon>Saliceae</taxon>
        <taxon>Salix</taxon>
    </lineage>
</organism>
<evidence type="ECO:0000313" key="2">
    <source>
        <dbReference type="Proteomes" id="UP001151532"/>
    </source>
</evidence>
<proteinExistence type="predicted"/>
<comment type="caution">
    <text evidence="1">The sequence shown here is derived from an EMBL/GenBank/DDBJ whole genome shotgun (WGS) entry which is preliminary data.</text>
</comment>
<protein>
    <submittedName>
        <fullName evidence="1">Uncharacterized protein</fullName>
    </submittedName>
</protein>
<accession>A0A9Q0Q5J0</accession>
<dbReference type="EMBL" id="JAPFFK010000017">
    <property type="protein sequence ID" value="KAJ6700316.1"/>
    <property type="molecule type" value="Genomic_DNA"/>
</dbReference>
<dbReference type="Proteomes" id="UP001151532">
    <property type="component" value="Chromosome 6"/>
</dbReference>